<evidence type="ECO:0000313" key="2">
    <source>
        <dbReference type="EMBL" id="KAJ6769578.1"/>
    </source>
</evidence>
<gene>
    <name evidence="2" type="ORF">OIU79_020432</name>
</gene>
<dbReference type="Proteomes" id="UP001151532">
    <property type="component" value="Chromosome 11"/>
</dbReference>
<comment type="caution">
    <text evidence="2">The sequence shown here is derived from an EMBL/GenBank/DDBJ whole genome shotgun (WGS) entry which is preliminary data.</text>
</comment>
<feature type="region of interest" description="Disordered" evidence="1">
    <location>
        <begin position="54"/>
        <end position="73"/>
    </location>
</feature>
<protein>
    <submittedName>
        <fullName evidence="2">Uncharacterized protein</fullName>
    </submittedName>
</protein>
<feature type="compositionally biased region" description="Basic and acidic residues" evidence="1">
    <location>
        <begin position="62"/>
        <end position="73"/>
    </location>
</feature>
<evidence type="ECO:0000256" key="1">
    <source>
        <dbReference type="SAM" id="MobiDB-lite"/>
    </source>
</evidence>
<organism evidence="2 3">
    <name type="scientific">Salix purpurea</name>
    <name type="common">Purple osier willow</name>
    <dbReference type="NCBI Taxonomy" id="77065"/>
    <lineage>
        <taxon>Eukaryota</taxon>
        <taxon>Viridiplantae</taxon>
        <taxon>Streptophyta</taxon>
        <taxon>Embryophyta</taxon>
        <taxon>Tracheophyta</taxon>
        <taxon>Spermatophyta</taxon>
        <taxon>Magnoliopsida</taxon>
        <taxon>eudicotyledons</taxon>
        <taxon>Gunneridae</taxon>
        <taxon>Pentapetalae</taxon>
        <taxon>rosids</taxon>
        <taxon>fabids</taxon>
        <taxon>Malpighiales</taxon>
        <taxon>Salicaceae</taxon>
        <taxon>Saliceae</taxon>
        <taxon>Salix</taxon>
    </lineage>
</organism>
<dbReference type="EMBL" id="JAPFFK010000003">
    <property type="protein sequence ID" value="KAJ6769578.1"/>
    <property type="molecule type" value="Genomic_DNA"/>
</dbReference>
<evidence type="ECO:0000313" key="3">
    <source>
        <dbReference type="Proteomes" id="UP001151532"/>
    </source>
</evidence>
<keyword evidence="3" id="KW-1185">Reference proteome</keyword>
<name>A0A9Q0WMS6_SALPP</name>
<sequence length="73" mass="8268">MKKKKMRADGGCDCSCRGWEADLSSGQRGLPLLKAVWVNWRQMALLIEEEMTGRRGRGAGHRPLERRLAKKGE</sequence>
<reference evidence="2" key="1">
    <citation type="submission" date="2022-11" db="EMBL/GenBank/DDBJ databases">
        <authorList>
            <person name="Hyden B.L."/>
            <person name="Feng K."/>
            <person name="Yates T."/>
            <person name="Jawdy S."/>
            <person name="Smart L.B."/>
            <person name="Muchero W."/>
        </authorList>
    </citation>
    <scope>NUCLEOTIDE SEQUENCE</scope>
    <source>
        <tissue evidence="2">Shoot tip</tissue>
    </source>
</reference>
<dbReference type="AlphaFoldDB" id="A0A9Q0WMS6"/>
<reference evidence="2" key="2">
    <citation type="journal article" date="2023" name="Int. J. Mol. Sci.">
        <title>De Novo Assembly and Annotation of 11 Diverse Shrub Willow (Salix) Genomes Reveals Novel Gene Organization in Sex-Linked Regions.</title>
        <authorList>
            <person name="Hyden B."/>
            <person name="Feng K."/>
            <person name="Yates T.B."/>
            <person name="Jawdy S."/>
            <person name="Cereghino C."/>
            <person name="Smart L.B."/>
            <person name="Muchero W."/>
        </authorList>
    </citation>
    <scope>NUCLEOTIDE SEQUENCE</scope>
    <source>
        <tissue evidence="2">Shoot tip</tissue>
    </source>
</reference>
<proteinExistence type="predicted"/>
<accession>A0A9Q0WMS6</accession>